<comment type="caution">
    <text evidence="3">The sequence shown here is derived from an EMBL/GenBank/DDBJ whole genome shotgun (WGS) entry which is preliminary data.</text>
</comment>
<organism evidence="3 4">
    <name type="scientific">Priestia endophytica</name>
    <dbReference type="NCBI Taxonomy" id="135735"/>
    <lineage>
        <taxon>Bacteria</taxon>
        <taxon>Bacillati</taxon>
        <taxon>Bacillota</taxon>
        <taxon>Bacilli</taxon>
        <taxon>Bacillales</taxon>
        <taxon>Bacillaceae</taxon>
        <taxon>Priestia</taxon>
    </lineage>
</organism>
<evidence type="ECO:0000256" key="1">
    <source>
        <dbReference type="PROSITE-ProRule" id="PRU01076"/>
    </source>
</evidence>
<name>A0AAX1Q4P0_9BACI</name>
<dbReference type="Pfam" id="PF04014">
    <property type="entry name" value="MazE_antitoxin"/>
    <property type="match status" value="1"/>
</dbReference>
<reference evidence="3 4" key="1">
    <citation type="submission" date="2016-03" db="EMBL/GenBank/DDBJ databases">
        <title>Comparison of Bacillus endophyticus and B. anthracis characteristics using whole genome sequence analysis and microbiological techniques.</title>
        <authorList>
            <person name="Lekota K.E."/>
            <person name="Mafofo J."/>
            <person name="Rees J."/>
            <person name="Muchadeyi F.C."/>
            <person name="Madoroba E."/>
            <person name="Van Heerden H."/>
        </authorList>
    </citation>
    <scope>NUCLEOTIDE SEQUENCE [LARGE SCALE GENOMIC DNA]</scope>
    <source>
        <strain evidence="3 4">3631_10C</strain>
    </source>
</reference>
<keyword evidence="1" id="KW-0238">DNA-binding</keyword>
<dbReference type="NCBIfam" id="TIGR01439">
    <property type="entry name" value="lp_hng_hel_AbrB"/>
    <property type="match status" value="1"/>
</dbReference>
<protein>
    <submittedName>
        <fullName evidence="3">AbrB family transcriptional regulator</fullName>
    </submittedName>
</protein>
<dbReference type="PROSITE" id="PS51740">
    <property type="entry name" value="SPOVT_ABRB"/>
    <property type="match status" value="1"/>
</dbReference>
<dbReference type="InterPro" id="IPR052731">
    <property type="entry name" value="B_subtilis_Trans_State_Reg"/>
</dbReference>
<dbReference type="Pfam" id="PF18277">
    <property type="entry name" value="AbrB_C"/>
    <property type="match status" value="1"/>
</dbReference>
<dbReference type="AlphaFoldDB" id="A0AAX1Q4P0"/>
<evidence type="ECO:0000313" key="4">
    <source>
        <dbReference type="Proteomes" id="UP000250174"/>
    </source>
</evidence>
<dbReference type="RefSeq" id="WP_113765906.1">
    <property type="nucleotide sequence ID" value="NZ_LVYK01000049.1"/>
</dbReference>
<dbReference type="PANTHER" id="PTHR36432:SF4">
    <property type="entry name" value="TRANSITION STATE REGULATOR ABH-RELATED"/>
    <property type="match status" value="1"/>
</dbReference>
<dbReference type="Gene3D" id="2.10.260.10">
    <property type="match status" value="1"/>
</dbReference>
<evidence type="ECO:0000259" key="2">
    <source>
        <dbReference type="PROSITE" id="PS51740"/>
    </source>
</evidence>
<gene>
    <name evidence="3" type="ORF">A3864_18635</name>
</gene>
<feature type="domain" description="SpoVT-AbrB" evidence="2">
    <location>
        <begin position="5"/>
        <end position="50"/>
    </location>
</feature>
<dbReference type="InterPro" id="IPR040678">
    <property type="entry name" value="AbrB_C"/>
</dbReference>
<dbReference type="PANTHER" id="PTHR36432">
    <property type="match status" value="1"/>
</dbReference>
<proteinExistence type="predicted"/>
<dbReference type="GO" id="GO:0003677">
    <property type="term" value="F:DNA binding"/>
    <property type="evidence" value="ECO:0007669"/>
    <property type="project" value="UniProtKB-UniRule"/>
</dbReference>
<evidence type="ECO:0000313" key="3">
    <source>
        <dbReference type="EMBL" id="RAS74467.1"/>
    </source>
</evidence>
<dbReference type="InterPro" id="IPR007159">
    <property type="entry name" value="SpoVT-AbrB_dom"/>
</dbReference>
<dbReference type="Proteomes" id="UP000250174">
    <property type="component" value="Unassembled WGS sequence"/>
</dbReference>
<accession>A0AAX1Q4P0</accession>
<sequence length="93" mass="10357">MKSTGIVRKIDELGRVVLPKELRRTLEIEKSNPVEILVDGENVILRKYQPGNACMITGKVSNDNMMLANGKLIVSPKGLEIISRDIQKVIEKA</sequence>
<dbReference type="EMBL" id="LVYK01000049">
    <property type="protein sequence ID" value="RAS74467.1"/>
    <property type="molecule type" value="Genomic_DNA"/>
</dbReference>
<dbReference type="SUPFAM" id="SSF89447">
    <property type="entry name" value="AbrB/MazE/MraZ-like"/>
    <property type="match status" value="1"/>
</dbReference>
<dbReference type="InterPro" id="IPR037914">
    <property type="entry name" value="SpoVT-AbrB_sf"/>
</dbReference>
<dbReference type="SMART" id="SM00966">
    <property type="entry name" value="SpoVT_AbrB"/>
    <property type="match status" value="1"/>
</dbReference>